<name>A0A8G2CMQ6_ACIRU</name>
<dbReference type="RefSeq" id="WP_029311989.1">
    <property type="nucleotide sequence ID" value="NZ_FTNE01000023.1"/>
</dbReference>
<evidence type="ECO:0000313" key="2">
    <source>
        <dbReference type="EMBL" id="SIR29054.1"/>
    </source>
</evidence>
<dbReference type="Proteomes" id="UP000186308">
    <property type="component" value="Unassembled WGS sequence"/>
</dbReference>
<dbReference type="NCBIfam" id="NF038220">
    <property type="entry name" value="IcmT_TraK"/>
    <property type="match status" value="1"/>
</dbReference>
<keyword evidence="1" id="KW-1133">Transmembrane helix</keyword>
<organism evidence="2 3">
    <name type="scientific">Acidiphilium rubrum</name>
    <dbReference type="NCBI Taxonomy" id="526"/>
    <lineage>
        <taxon>Bacteria</taxon>
        <taxon>Pseudomonadati</taxon>
        <taxon>Pseudomonadota</taxon>
        <taxon>Alphaproteobacteria</taxon>
        <taxon>Acetobacterales</taxon>
        <taxon>Acidocellaceae</taxon>
        <taxon>Acidiphilium</taxon>
    </lineage>
</organism>
<sequence>MWRDTMKPLRLFIIDAWALVPALIFLLYWSLTTLVIALVGIVFFGVIGWFGVNIVATMRILRRWLIGPLRPAVPRDRKRRFV</sequence>
<keyword evidence="1" id="KW-0472">Membrane</keyword>
<dbReference type="EMBL" id="FTNE01000023">
    <property type="protein sequence ID" value="SIR29054.1"/>
    <property type="molecule type" value="Genomic_DNA"/>
</dbReference>
<evidence type="ECO:0000313" key="3">
    <source>
        <dbReference type="Proteomes" id="UP000186308"/>
    </source>
</evidence>
<protein>
    <submittedName>
        <fullName evidence="2">Intracellular multiplication protein IcmT</fullName>
    </submittedName>
</protein>
<accession>A0A8G2CMQ6</accession>
<reference evidence="2 3" key="1">
    <citation type="submission" date="2017-01" db="EMBL/GenBank/DDBJ databases">
        <authorList>
            <person name="Varghese N."/>
            <person name="Submissions S."/>
        </authorList>
    </citation>
    <scope>NUCLEOTIDE SEQUENCE [LARGE SCALE GENOMIC DNA]</scope>
    <source>
        <strain evidence="2 3">ATCC 35905</strain>
    </source>
</reference>
<dbReference type="InterPro" id="IPR047756">
    <property type="entry name" value="IcmT-like"/>
</dbReference>
<proteinExistence type="predicted"/>
<evidence type="ECO:0000256" key="1">
    <source>
        <dbReference type="SAM" id="Phobius"/>
    </source>
</evidence>
<gene>
    <name evidence="2" type="ORF">SAMN05421828_12313</name>
</gene>
<dbReference type="OrthoDB" id="8448559at2"/>
<feature type="transmembrane region" description="Helical" evidence="1">
    <location>
        <begin position="12"/>
        <end position="29"/>
    </location>
</feature>
<keyword evidence="1" id="KW-0812">Transmembrane</keyword>
<feature type="transmembrane region" description="Helical" evidence="1">
    <location>
        <begin position="35"/>
        <end position="56"/>
    </location>
</feature>
<keyword evidence="3" id="KW-1185">Reference proteome</keyword>
<dbReference type="AlphaFoldDB" id="A0A8G2CMQ6"/>
<comment type="caution">
    <text evidence="2">The sequence shown here is derived from an EMBL/GenBank/DDBJ whole genome shotgun (WGS) entry which is preliminary data.</text>
</comment>